<dbReference type="STRING" id="1035195.HMPREF9997_01838"/>
<comment type="caution">
    <text evidence="1">The sequence shown here is derived from an EMBL/GenBank/DDBJ whole genome shotgun (WGS) entry which is preliminary data.</text>
</comment>
<sequence>MGFMKKYIMEWEYSERVISLKKIFYIVENFYDNDVNIYLVLRPQRKELLEKLKRQDGLTFCWAEDLKTRGGLYYSVYPSWVGLFRVDELVSSQQFEDIYFMGDGRYPIGAMLVTRNQDISEQIRQPYLESLDGCLLQSDFENQLLANGGILAYSVTVAGDYRDGDTDEFTFVDDALLKDADLFLWSKVVLSFAW</sequence>
<dbReference type="AlphaFoldDB" id="L1MDS7"/>
<organism evidence="1 2">
    <name type="scientific">Corynebacterium durum F0235</name>
    <dbReference type="NCBI Taxonomy" id="1035195"/>
    <lineage>
        <taxon>Bacteria</taxon>
        <taxon>Bacillati</taxon>
        <taxon>Actinomycetota</taxon>
        <taxon>Actinomycetes</taxon>
        <taxon>Mycobacteriales</taxon>
        <taxon>Corynebacteriaceae</taxon>
        <taxon>Corynebacterium</taxon>
    </lineage>
</organism>
<dbReference type="HOGENOM" id="CLU_1452180_0_0_11"/>
<name>L1MDS7_9CORY</name>
<dbReference type="EMBL" id="AMEM01000024">
    <property type="protein sequence ID" value="EKX89367.1"/>
    <property type="molecule type" value="Genomic_DNA"/>
</dbReference>
<reference evidence="1 2" key="1">
    <citation type="submission" date="2012-05" db="EMBL/GenBank/DDBJ databases">
        <authorList>
            <person name="Weinstock G."/>
            <person name="Sodergren E."/>
            <person name="Lobos E.A."/>
            <person name="Fulton L."/>
            <person name="Fulton R."/>
            <person name="Courtney L."/>
            <person name="Fronick C."/>
            <person name="O'Laughlin M."/>
            <person name="Godfrey J."/>
            <person name="Wilson R.M."/>
            <person name="Miner T."/>
            <person name="Farmer C."/>
            <person name="Delehaunty K."/>
            <person name="Cordes M."/>
            <person name="Minx P."/>
            <person name="Tomlinson C."/>
            <person name="Chen J."/>
            <person name="Wollam A."/>
            <person name="Pepin K.H."/>
            <person name="Bhonagiri V."/>
            <person name="Zhang X."/>
            <person name="Suruliraj S."/>
            <person name="Warren W."/>
            <person name="Mitreva M."/>
            <person name="Mardis E.R."/>
            <person name="Wilson R.K."/>
        </authorList>
    </citation>
    <scope>NUCLEOTIDE SEQUENCE [LARGE SCALE GENOMIC DNA]</scope>
    <source>
        <strain evidence="1 2">F0235</strain>
    </source>
</reference>
<evidence type="ECO:0000313" key="1">
    <source>
        <dbReference type="EMBL" id="EKX89367.1"/>
    </source>
</evidence>
<evidence type="ECO:0000313" key="2">
    <source>
        <dbReference type="Proteomes" id="UP000010445"/>
    </source>
</evidence>
<keyword evidence="2" id="KW-1185">Reference proteome</keyword>
<accession>L1MDS7</accession>
<gene>
    <name evidence="1" type="ORF">HMPREF9997_01838</name>
</gene>
<dbReference type="Proteomes" id="UP000010445">
    <property type="component" value="Unassembled WGS sequence"/>
</dbReference>
<protein>
    <submittedName>
        <fullName evidence="1">Uncharacterized protein</fullName>
    </submittedName>
</protein>
<proteinExistence type="predicted"/>
<dbReference type="PATRIC" id="fig|1035195.3.peg.1662"/>